<evidence type="ECO:0008006" key="3">
    <source>
        <dbReference type="Google" id="ProtNLM"/>
    </source>
</evidence>
<comment type="caution">
    <text evidence="1">The sequence shown here is derived from an EMBL/GenBank/DDBJ whole genome shotgun (WGS) entry which is preliminary data.</text>
</comment>
<dbReference type="EMBL" id="BAAABU010000005">
    <property type="protein sequence ID" value="GAA0229289.1"/>
    <property type="molecule type" value="Genomic_DNA"/>
</dbReference>
<proteinExistence type="predicted"/>
<reference evidence="1 2" key="1">
    <citation type="journal article" date="2019" name="Int. J. Syst. Evol. Microbiol.">
        <title>The Global Catalogue of Microorganisms (GCM) 10K type strain sequencing project: providing services to taxonomists for standard genome sequencing and annotation.</title>
        <authorList>
            <consortium name="The Broad Institute Genomics Platform"/>
            <consortium name="The Broad Institute Genome Sequencing Center for Infectious Disease"/>
            <person name="Wu L."/>
            <person name="Ma J."/>
        </authorList>
    </citation>
    <scope>NUCLEOTIDE SEQUENCE [LARGE SCALE GENOMIC DNA]</scope>
    <source>
        <strain evidence="1 2">JCM 3380</strain>
    </source>
</reference>
<name>A0ABN0TSX7_9PSEU</name>
<organism evidence="1 2">
    <name type="scientific">Saccharothrix mutabilis subsp. mutabilis</name>
    <dbReference type="NCBI Taxonomy" id="66855"/>
    <lineage>
        <taxon>Bacteria</taxon>
        <taxon>Bacillati</taxon>
        <taxon>Actinomycetota</taxon>
        <taxon>Actinomycetes</taxon>
        <taxon>Pseudonocardiales</taxon>
        <taxon>Pseudonocardiaceae</taxon>
        <taxon>Saccharothrix</taxon>
    </lineage>
</organism>
<protein>
    <recommendedName>
        <fullName evidence="3">ABC transporter substrate-binding protein</fullName>
    </recommendedName>
</protein>
<sequence>MSTPALRGLHSVSRVLKALLDRPQRGERALPLVCLIGQPAAERFSVALARRLADAEPPKVLFARVDAENPPVAEVSAKQRPPLLPLLVEVRDRLAEDRFADQRVRAFPHFRLVDDITRQTRDGGLAGAWRRRRVEPDPARAEAGAAARAALPPWAQFFVALFVAWHRPLRFWLWSRGVWPFGAEPRWLMRQRFALPGHSTGFVGFAERLAAQRDHEEDEQGLWELKKLLVHAFLNDLRTAYGTGTPRLRRFRRTTYPLLLLNNVTEDNAGGELLHLVNDVRKESPAHAPLLVVATMRDHPQWLTKTGMAQPVHRIGDDLDAWVDRPSRKRLLGDGMRVITVDLSPDDDTAVEPIRPRPVPVPARRSFLVPAMVIALAVAVTTGGSWLWPRATGDCLPSPRAGVGVRWVEDARGGECVGFSDNAAQVFGDNERLRAAQRAIFELNGRAEELHAVDPDRPLVSIVYFSELTNPEGELGSADSATEQLTGLLLRQSQDNVPSDHNGPLLRVLIANGGYEMNRAREVTDDFLIPLFRSDPSLMGVVGMGRTVDPVETAIAALGDNGIPVIGTTLTGDTVAARSPMYFQFVPGNRAQAAVVKAYADRSQRPVDVYQQRDIPGDGYLASLRDELAAQVGESSFRYWDGAVSSAKPLCGARIAFYAGRQSGFDGFLDRVLTECAGNLPIILGGDTVARFVAQPDKRDKAGYAGKEILYVSLGGVAVMDNRTCLAPEPPTPPTALCSALRDLRQSTDEDPPAWRALGSLLDKEKVPWIGERVAIAYDSAGLFLHAIRWNLSARTHPTPHTPNRAAISHELLELTCPTTPDAPRGNCYDGASGAIDFRAGRTGDHRPITILRVPDVKNTAEPPTCVLMLPTDPARC</sequence>
<evidence type="ECO:0000313" key="2">
    <source>
        <dbReference type="Proteomes" id="UP001500416"/>
    </source>
</evidence>
<dbReference type="Gene3D" id="3.40.50.2300">
    <property type="match status" value="1"/>
</dbReference>
<accession>A0ABN0TSX7</accession>
<gene>
    <name evidence="1" type="ORF">GCM10010492_29630</name>
</gene>
<dbReference type="Proteomes" id="UP001500416">
    <property type="component" value="Unassembled WGS sequence"/>
</dbReference>
<keyword evidence="2" id="KW-1185">Reference proteome</keyword>
<evidence type="ECO:0000313" key="1">
    <source>
        <dbReference type="EMBL" id="GAA0229289.1"/>
    </source>
</evidence>